<gene>
    <name evidence="2" type="ORF">OV287_55510</name>
</gene>
<proteinExistence type="predicted"/>
<accession>A0ABT4APQ8</accession>
<evidence type="ECO:0000313" key="2">
    <source>
        <dbReference type="EMBL" id="MCY1083682.1"/>
    </source>
</evidence>
<protein>
    <submittedName>
        <fullName evidence="2">Uncharacterized protein</fullName>
    </submittedName>
</protein>
<evidence type="ECO:0000256" key="1">
    <source>
        <dbReference type="SAM" id="MobiDB-lite"/>
    </source>
</evidence>
<organism evidence="2 3">
    <name type="scientific">Archangium lansingense</name>
    <dbReference type="NCBI Taxonomy" id="2995310"/>
    <lineage>
        <taxon>Bacteria</taxon>
        <taxon>Pseudomonadati</taxon>
        <taxon>Myxococcota</taxon>
        <taxon>Myxococcia</taxon>
        <taxon>Myxococcales</taxon>
        <taxon>Cystobacterineae</taxon>
        <taxon>Archangiaceae</taxon>
        <taxon>Archangium</taxon>
    </lineage>
</organism>
<evidence type="ECO:0000313" key="3">
    <source>
        <dbReference type="Proteomes" id="UP001207654"/>
    </source>
</evidence>
<sequence>MKKPSTYKALTQPLPIDAVGPDGKKRPIQLFPKVGALKDPGLGAFKVHLPYFLGNRRGDRLEDPDFGSSLHVLLDMEDEQQRAEFVRRVVHEEIPGRFGKYLEAIRSFDVTVHPEARTMQVFLELKPHGAEWVSLSFELHFPLEEQGGSREPARPRPRPEAMSDPRTAEFIRVARHYYPAGYPPWEDDEEEEPAFRRTPEYQRWRELRDKAWDDWKEWVDFLRAVRSTFPGHPVSDVTYPSADACSRCCVYLEQPLPDGGRVVTRVVGAVSILAPLYLVYVTTETVRPDVTSPRPPPDFSPTGEAKAAAGTLARLIEQVFGYRPFPLELADVPLPELRVESLYEPPTLLGAFFADRGTLANLP</sequence>
<comment type="caution">
    <text evidence="2">The sequence shown here is derived from an EMBL/GenBank/DDBJ whole genome shotgun (WGS) entry which is preliminary data.</text>
</comment>
<dbReference type="Proteomes" id="UP001207654">
    <property type="component" value="Unassembled WGS sequence"/>
</dbReference>
<name>A0ABT4APQ8_9BACT</name>
<keyword evidence="3" id="KW-1185">Reference proteome</keyword>
<dbReference type="RefSeq" id="WP_267542205.1">
    <property type="nucleotide sequence ID" value="NZ_JAPNKA010000001.1"/>
</dbReference>
<reference evidence="2 3" key="1">
    <citation type="submission" date="2022-11" db="EMBL/GenBank/DDBJ databases">
        <title>Minimal conservation of predation-associated metabolite biosynthetic gene clusters underscores biosynthetic potential of Myxococcota including descriptions for ten novel species: Archangium lansinium sp. nov., Myxococcus landrumus sp. nov., Nannocystis bai.</title>
        <authorList>
            <person name="Ahearne A."/>
            <person name="Stevens C."/>
            <person name="Phillips K."/>
        </authorList>
    </citation>
    <scope>NUCLEOTIDE SEQUENCE [LARGE SCALE GENOMIC DNA]</scope>
    <source>
        <strain evidence="2 3">MIWBW</strain>
    </source>
</reference>
<feature type="region of interest" description="Disordered" evidence="1">
    <location>
        <begin position="145"/>
        <end position="165"/>
    </location>
</feature>
<dbReference type="EMBL" id="JAPNKA010000001">
    <property type="protein sequence ID" value="MCY1083682.1"/>
    <property type="molecule type" value="Genomic_DNA"/>
</dbReference>